<accession>A0AAU9PKY6</accession>
<reference evidence="3 4" key="1">
    <citation type="submission" date="2022-01" db="EMBL/GenBank/DDBJ databases">
        <authorList>
            <person name="Xiong W."/>
            <person name="Schranz E."/>
        </authorList>
    </citation>
    <scope>NUCLEOTIDE SEQUENCE [LARGE SCALE GENOMIC DNA]</scope>
</reference>
<evidence type="ECO:0000256" key="1">
    <source>
        <dbReference type="SAM" id="MobiDB-lite"/>
    </source>
</evidence>
<gene>
    <name evidence="3" type="ORF">LVIROSA_LOCUS35646</name>
</gene>
<dbReference type="Proteomes" id="UP001157418">
    <property type="component" value="Unassembled WGS sequence"/>
</dbReference>
<dbReference type="EMBL" id="CAKMRJ010005634">
    <property type="protein sequence ID" value="CAH1450210.1"/>
    <property type="molecule type" value="Genomic_DNA"/>
</dbReference>
<comment type="caution">
    <text evidence="3">The sequence shown here is derived from an EMBL/GenBank/DDBJ whole genome shotgun (WGS) entry which is preliminary data.</text>
</comment>
<dbReference type="Pfam" id="PF07727">
    <property type="entry name" value="RVT_2"/>
    <property type="match status" value="1"/>
</dbReference>
<feature type="compositionally biased region" description="Polar residues" evidence="1">
    <location>
        <begin position="1"/>
        <end position="15"/>
    </location>
</feature>
<evidence type="ECO:0000313" key="3">
    <source>
        <dbReference type="EMBL" id="CAH1450210.1"/>
    </source>
</evidence>
<feature type="compositionally biased region" description="Low complexity" evidence="1">
    <location>
        <begin position="16"/>
        <end position="29"/>
    </location>
</feature>
<dbReference type="InterPro" id="IPR013103">
    <property type="entry name" value="RVT_2"/>
</dbReference>
<dbReference type="AlphaFoldDB" id="A0AAU9PKY6"/>
<evidence type="ECO:0000259" key="2">
    <source>
        <dbReference type="Pfam" id="PF07727"/>
    </source>
</evidence>
<proteinExistence type="predicted"/>
<evidence type="ECO:0000313" key="4">
    <source>
        <dbReference type="Proteomes" id="UP001157418"/>
    </source>
</evidence>
<sequence>MVHESSLSSPVSATGSPPTVVVPDDSSSVTPLLGMRTQGQAGKVFPKKFHDGTIPYDPKKRAFLAAPTSYKIALTDPAWRTAMEDEFCALTKNNTWSLVPKPPDDIVIVGSSQHAVDQLLCALSTSFPIKDLGRLNYFLGIEILHNSGGIVLMQHKYATDLLNRFNMMNCKGVSTPMSVSDKLTLDYGTTLNSNDTAKYRSMVGALQYLTLTRPDISFSCQ</sequence>
<protein>
    <recommendedName>
        <fullName evidence="2">Reverse transcriptase Ty1/copia-type domain-containing protein</fullName>
    </recommendedName>
</protein>
<dbReference type="InterPro" id="IPR043502">
    <property type="entry name" value="DNA/RNA_pol_sf"/>
</dbReference>
<feature type="region of interest" description="Disordered" evidence="1">
    <location>
        <begin position="1"/>
        <end position="29"/>
    </location>
</feature>
<name>A0AAU9PKY6_9ASTR</name>
<dbReference type="SUPFAM" id="SSF56672">
    <property type="entry name" value="DNA/RNA polymerases"/>
    <property type="match status" value="1"/>
</dbReference>
<keyword evidence="4" id="KW-1185">Reference proteome</keyword>
<organism evidence="3 4">
    <name type="scientific">Lactuca virosa</name>
    <dbReference type="NCBI Taxonomy" id="75947"/>
    <lineage>
        <taxon>Eukaryota</taxon>
        <taxon>Viridiplantae</taxon>
        <taxon>Streptophyta</taxon>
        <taxon>Embryophyta</taxon>
        <taxon>Tracheophyta</taxon>
        <taxon>Spermatophyta</taxon>
        <taxon>Magnoliopsida</taxon>
        <taxon>eudicotyledons</taxon>
        <taxon>Gunneridae</taxon>
        <taxon>Pentapetalae</taxon>
        <taxon>asterids</taxon>
        <taxon>campanulids</taxon>
        <taxon>Asterales</taxon>
        <taxon>Asteraceae</taxon>
        <taxon>Cichorioideae</taxon>
        <taxon>Cichorieae</taxon>
        <taxon>Lactucinae</taxon>
        <taxon>Lactuca</taxon>
    </lineage>
</organism>
<feature type="domain" description="Reverse transcriptase Ty1/copia-type" evidence="2">
    <location>
        <begin position="103"/>
        <end position="177"/>
    </location>
</feature>